<reference evidence="2" key="1">
    <citation type="submission" date="2020-06" db="EMBL/GenBank/DDBJ databases">
        <authorList>
            <consortium name="Plant Systems Biology data submission"/>
        </authorList>
    </citation>
    <scope>NUCLEOTIDE SEQUENCE</scope>
    <source>
        <strain evidence="2">D6</strain>
    </source>
</reference>
<keyword evidence="1" id="KW-0732">Signal</keyword>
<sequence length="143" mass="15467">MIRQSVVLIVALLAQDGAAFAPMAKPSSAVASKTQLNFGIPSFLTPKQDDDEEGDKIEALPKKELTLAGVVQLITAGAGAPFLGDFQGVDEETGKFMFSLEANNLVDEDGNSKQTQMPYFEQGWVDPEDAKKAAEGFKFPWQK</sequence>
<feature type="signal peptide" evidence="1">
    <location>
        <begin position="1"/>
        <end position="19"/>
    </location>
</feature>
<organism evidence="2 3">
    <name type="scientific">Seminavis robusta</name>
    <dbReference type="NCBI Taxonomy" id="568900"/>
    <lineage>
        <taxon>Eukaryota</taxon>
        <taxon>Sar</taxon>
        <taxon>Stramenopiles</taxon>
        <taxon>Ochrophyta</taxon>
        <taxon>Bacillariophyta</taxon>
        <taxon>Bacillariophyceae</taxon>
        <taxon>Bacillariophycidae</taxon>
        <taxon>Naviculales</taxon>
        <taxon>Naviculaceae</taxon>
        <taxon>Seminavis</taxon>
    </lineage>
</organism>
<evidence type="ECO:0000313" key="3">
    <source>
        <dbReference type="Proteomes" id="UP001153069"/>
    </source>
</evidence>
<feature type="chain" id="PRO_5040155489" evidence="1">
    <location>
        <begin position="20"/>
        <end position="143"/>
    </location>
</feature>
<proteinExistence type="predicted"/>
<dbReference type="AlphaFoldDB" id="A0A9N8D6J0"/>
<protein>
    <submittedName>
        <fullName evidence="2">Uncharacterized protein</fullName>
    </submittedName>
</protein>
<name>A0A9N8D6J0_9STRA</name>
<evidence type="ECO:0000256" key="1">
    <source>
        <dbReference type="SAM" id="SignalP"/>
    </source>
</evidence>
<evidence type="ECO:0000313" key="2">
    <source>
        <dbReference type="EMBL" id="CAB9497034.1"/>
    </source>
</evidence>
<accession>A0A9N8D6J0</accession>
<dbReference type="EMBL" id="CAICTM010000013">
    <property type="protein sequence ID" value="CAB9497034.1"/>
    <property type="molecule type" value="Genomic_DNA"/>
</dbReference>
<dbReference type="OrthoDB" id="39451at2759"/>
<gene>
    <name evidence="2" type="ORF">SEMRO_13_G009920.1</name>
</gene>
<dbReference type="Proteomes" id="UP001153069">
    <property type="component" value="Unassembled WGS sequence"/>
</dbReference>
<keyword evidence="3" id="KW-1185">Reference proteome</keyword>
<comment type="caution">
    <text evidence="2">The sequence shown here is derived from an EMBL/GenBank/DDBJ whole genome shotgun (WGS) entry which is preliminary data.</text>
</comment>